<dbReference type="GO" id="GO:0005525">
    <property type="term" value="F:GTP binding"/>
    <property type="evidence" value="ECO:0007669"/>
    <property type="project" value="UniProtKB-KW"/>
</dbReference>
<dbReference type="EMBL" id="LDAU01000005">
    <property type="protein sequence ID" value="KRX11172.1"/>
    <property type="molecule type" value="Genomic_DNA"/>
</dbReference>
<comment type="similarity">
    <text evidence="1">Belongs to the small GTPase superfamily. Rab family.</text>
</comment>
<dbReference type="InParanoid" id="A0A0V0R9K0"/>
<dbReference type="PROSITE" id="PS51417">
    <property type="entry name" value="ARF"/>
    <property type="match status" value="1"/>
</dbReference>
<dbReference type="NCBIfam" id="TIGR00231">
    <property type="entry name" value="small_GTP"/>
    <property type="match status" value="1"/>
</dbReference>
<dbReference type="SMART" id="SM00173">
    <property type="entry name" value="RAS"/>
    <property type="match status" value="1"/>
</dbReference>
<accession>A0A0V0R9K0</accession>
<comment type="caution">
    <text evidence="9">The sequence shown here is derived from an EMBL/GenBank/DDBJ whole genome shotgun (WGS) entry which is preliminary data.</text>
</comment>
<keyword evidence="10" id="KW-1185">Reference proteome</keyword>
<reference evidence="9 10" key="1">
    <citation type="journal article" date="2015" name="Sci. Rep.">
        <title>Genome of the facultative scuticociliatosis pathogen Pseudocohnilembus persalinus provides insight into its virulence through horizontal gene transfer.</title>
        <authorList>
            <person name="Xiong J."/>
            <person name="Wang G."/>
            <person name="Cheng J."/>
            <person name="Tian M."/>
            <person name="Pan X."/>
            <person name="Warren A."/>
            <person name="Jiang C."/>
            <person name="Yuan D."/>
            <person name="Miao W."/>
        </authorList>
    </citation>
    <scope>NUCLEOTIDE SEQUENCE [LARGE SCALE GENOMIC DNA]</scope>
    <source>
        <strain evidence="9">36N120E</strain>
    </source>
</reference>
<evidence type="ECO:0000313" key="10">
    <source>
        <dbReference type="Proteomes" id="UP000054937"/>
    </source>
</evidence>
<evidence type="ECO:0000313" key="9">
    <source>
        <dbReference type="EMBL" id="KRX11172.1"/>
    </source>
</evidence>
<dbReference type="Pfam" id="PF00071">
    <property type="entry name" value="Ras"/>
    <property type="match status" value="1"/>
</dbReference>
<dbReference type="GO" id="GO:0012505">
    <property type="term" value="C:endomembrane system"/>
    <property type="evidence" value="ECO:0007669"/>
    <property type="project" value="UniProtKB-SubCell"/>
</dbReference>
<dbReference type="PANTHER" id="PTHR47979">
    <property type="entry name" value="DRAB11-RELATED"/>
    <property type="match status" value="1"/>
</dbReference>
<proteinExistence type="inferred from homology"/>
<feature type="compositionally biased region" description="Basic residues" evidence="8">
    <location>
        <begin position="207"/>
        <end position="216"/>
    </location>
</feature>
<gene>
    <name evidence="9" type="ORF">PPERSA_10104</name>
</gene>
<dbReference type="Proteomes" id="UP000054937">
    <property type="component" value="Unassembled WGS sequence"/>
</dbReference>
<dbReference type="OrthoDB" id="9989112at2759"/>
<dbReference type="FunFam" id="3.40.50.300:FF:000067">
    <property type="entry name" value="ras-related protein RABA1f"/>
    <property type="match status" value="1"/>
</dbReference>
<comment type="subcellular location">
    <subcellularLocation>
        <location evidence="7">Endomembrane system</location>
        <topology evidence="7">Lipid-anchor</topology>
    </subcellularLocation>
</comment>
<evidence type="ECO:0000256" key="6">
    <source>
        <dbReference type="ARBA" id="ARBA00023289"/>
    </source>
</evidence>
<organism evidence="9 10">
    <name type="scientific">Pseudocohnilembus persalinus</name>
    <name type="common">Ciliate</name>
    <dbReference type="NCBI Taxonomy" id="266149"/>
    <lineage>
        <taxon>Eukaryota</taxon>
        <taxon>Sar</taxon>
        <taxon>Alveolata</taxon>
        <taxon>Ciliophora</taxon>
        <taxon>Intramacronucleata</taxon>
        <taxon>Oligohymenophorea</taxon>
        <taxon>Scuticociliatia</taxon>
        <taxon>Philasterida</taxon>
        <taxon>Pseudocohnilembidae</taxon>
        <taxon>Pseudocohnilembus</taxon>
    </lineage>
</organism>
<dbReference type="SMART" id="SM00176">
    <property type="entry name" value="RAN"/>
    <property type="match status" value="1"/>
</dbReference>
<dbReference type="InterPro" id="IPR050209">
    <property type="entry name" value="Rab_GTPases_membrane_traffic"/>
</dbReference>
<keyword evidence="3" id="KW-0342">GTP-binding</keyword>
<dbReference type="PROSITE" id="PS51419">
    <property type="entry name" value="RAB"/>
    <property type="match status" value="1"/>
</dbReference>
<dbReference type="PROSITE" id="PS51420">
    <property type="entry name" value="RHO"/>
    <property type="match status" value="1"/>
</dbReference>
<dbReference type="InterPro" id="IPR001806">
    <property type="entry name" value="Small_GTPase"/>
</dbReference>
<dbReference type="PROSITE" id="PS51421">
    <property type="entry name" value="RAS"/>
    <property type="match status" value="1"/>
</dbReference>
<dbReference type="OMA" id="THKEDEY"/>
<protein>
    <submittedName>
        <fullName evidence="9">p-loop containing nucleoside triphosphate hydrolase</fullName>
    </submittedName>
</protein>
<dbReference type="Gene3D" id="3.40.50.300">
    <property type="entry name" value="P-loop containing nucleotide triphosphate hydrolases"/>
    <property type="match status" value="1"/>
</dbReference>
<dbReference type="InterPro" id="IPR027417">
    <property type="entry name" value="P-loop_NTPase"/>
</dbReference>
<dbReference type="SUPFAM" id="SSF52540">
    <property type="entry name" value="P-loop containing nucleoside triphosphate hydrolases"/>
    <property type="match status" value="1"/>
</dbReference>
<keyword evidence="5" id="KW-0449">Lipoprotein</keyword>
<evidence type="ECO:0000256" key="5">
    <source>
        <dbReference type="ARBA" id="ARBA00023288"/>
    </source>
</evidence>
<dbReference type="GO" id="GO:0003924">
    <property type="term" value="F:GTPase activity"/>
    <property type="evidence" value="ECO:0007669"/>
    <property type="project" value="InterPro"/>
</dbReference>
<evidence type="ECO:0000256" key="2">
    <source>
        <dbReference type="ARBA" id="ARBA00022741"/>
    </source>
</evidence>
<dbReference type="FunCoup" id="A0A0V0R9K0">
    <property type="interactions" value="239"/>
</dbReference>
<keyword evidence="9" id="KW-0378">Hydrolase</keyword>
<dbReference type="AlphaFoldDB" id="A0A0V0R9K0"/>
<evidence type="ECO:0000256" key="8">
    <source>
        <dbReference type="SAM" id="MobiDB-lite"/>
    </source>
</evidence>
<dbReference type="PRINTS" id="PR00449">
    <property type="entry name" value="RASTRNSFRMNG"/>
</dbReference>
<evidence type="ECO:0000256" key="7">
    <source>
        <dbReference type="ARBA" id="ARBA00037868"/>
    </source>
</evidence>
<dbReference type="InterPro" id="IPR005225">
    <property type="entry name" value="Small_GTP-bd"/>
</dbReference>
<name>A0A0V0R9K0_PSEPJ</name>
<evidence type="ECO:0000256" key="1">
    <source>
        <dbReference type="ARBA" id="ARBA00006270"/>
    </source>
</evidence>
<dbReference type="SMART" id="SM00175">
    <property type="entry name" value="RAB"/>
    <property type="match status" value="1"/>
</dbReference>
<sequence length="216" mass="24582">MARLDEEYDFLFKIVLIGDSGVGKTNILTRFIKNEFNLESKPTIGVEFATKTLKTDDKLVKAQIWDTAGQERYRAITNAYYRGAVGALVMYDMTRQNTFENIKKWLQELREHADPNIVIMLVGNKNDLKEQRAVKTEDATEFAKENSLAFLETSALDGDNVEDAFQKVVSEIYNLLKDKPDPIDTKITKFNNNNQNNNISITPNGGKNKKSKKECC</sequence>
<keyword evidence="2" id="KW-0547">Nucleotide-binding</keyword>
<feature type="region of interest" description="Disordered" evidence="8">
    <location>
        <begin position="190"/>
        <end position="216"/>
    </location>
</feature>
<evidence type="ECO:0000256" key="4">
    <source>
        <dbReference type="ARBA" id="ARBA00023136"/>
    </source>
</evidence>
<keyword evidence="4" id="KW-0472">Membrane</keyword>
<dbReference type="SMART" id="SM00174">
    <property type="entry name" value="RHO"/>
    <property type="match status" value="1"/>
</dbReference>
<dbReference type="CDD" id="cd01868">
    <property type="entry name" value="Rab11_like"/>
    <property type="match status" value="1"/>
</dbReference>
<evidence type="ECO:0000256" key="3">
    <source>
        <dbReference type="ARBA" id="ARBA00023134"/>
    </source>
</evidence>
<keyword evidence="6" id="KW-0636">Prenylation</keyword>